<protein>
    <submittedName>
        <fullName evidence="6">Dienelactone hydrolase family protein</fullName>
    </submittedName>
</protein>
<feature type="compositionally biased region" description="Low complexity" evidence="3">
    <location>
        <begin position="40"/>
        <end position="60"/>
    </location>
</feature>
<dbReference type="Gene3D" id="3.40.50.1820">
    <property type="entry name" value="alpha/beta hydrolase"/>
    <property type="match status" value="1"/>
</dbReference>
<dbReference type="InterPro" id="IPR041127">
    <property type="entry name" value="PET_hydrolase/cutinase-like"/>
</dbReference>
<evidence type="ECO:0000256" key="3">
    <source>
        <dbReference type="SAM" id="MobiDB-lite"/>
    </source>
</evidence>
<dbReference type="SUPFAM" id="SSF53474">
    <property type="entry name" value="alpha/beta-Hydrolases"/>
    <property type="match status" value="1"/>
</dbReference>
<feature type="region of interest" description="Disordered" evidence="3">
    <location>
        <begin position="40"/>
        <end position="76"/>
    </location>
</feature>
<evidence type="ECO:0000259" key="5">
    <source>
        <dbReference type="Pfam" id="PF12740"/>
    </source>
</evidence>
<dbReference type="GeneID" id="97284466"/>
<evidence type="ECO:0000313" key="7">
    <source>
        <dbReference type="Proteomes" id="UP001622557"/>
    </source>
</evidence>
<name>A0ABZ1KVD0_STRAH</name>
<reference evidence="6 7" key="1">
    <citation type="submission" date="2022-10" db="EMBL/GenBank/DDBJ databases">
        <title>The complete genomes of actinobacterial strains from the NBC collection.</title>
        <authorList>
            <person name="Joergensen T.S."/>
            <person name="Alvarez Arevalo M."/>
            <person name="Sterndorff E.B."/>
            <person name="Faurdal D."/>
            <person name="Vuksanovic O."/>
            <person name="Mourched A.-S."/>
            <person name="Charusanti P."/>
            <person name="Shaw S."/>
            <person name="Blin K."/>
            <person name="Weber T."/>
        </authorList>
    </citation>
    <scope>NUCLEOTIDE SEQUENCE [LARGE SCALE GENOMIC DNA]</scope>
    <source>
        <strain evidence="6 7">NBC_00156</strain>
    </source>
</reference>
<dbReference type="PANTHER" id="PTHR22946:SF9">
    <property type="entry name" value="POLYKETIDE TRANSFERASE AF380"/>
    <property type="match status" value="1"/>
</dbReference>
<organism evidence="6 7">
    <name type="scientific">Streptomyces achromogenes</name>
    <dbReference type="NCBI Taxonomy" id="67255"/>
    <lineage>
        <taxon>Bacteria</taxon>
        <taxon>Bacillati</taxon>
        <taxon>Actinomycetota</taxon>
        <taxon>Actinomycetes</taxon>
        <taxon>Kitasatosporales</taxon>
        <taxon>Streptomycetaceae</taxon>
        <taxon>Streptomyces</taxon>
    </lineage>
</organism>
<dbReference type="RefSeq" id="WP_405451144.1">
    <property type="nucleotide sequence ID" value="NZ_CP108164.1"/>
</dbReference>
<sequence length="339" mass="34806">MSGESGAAARPARGAWRRTAVLSAALLGLLASALTTTASAAGTPHPTPPATAARVQAPAPAGSPYQRGPDPTLASVSASRGTFATAQLSVPPGNGFNGGTIYYPTDTGLGTWGAVAIVPGYTARFADEEAWMGHWLASFGFVVIGVETNSRTDYDTARGAQLLAALDYLTQKSPVRDRVDPARLSVVGHSMGGGGALVAAERRPSLKAAVGLAPFKPSGSPTADRVPTMIMGGTADTTVTPSYLDGLAAALPATTESAYLQLTGANHLFATRPNTLEMRILISWLKTFVDQDSRYTPFLCPALADPSGVSKYRATCPLLPAGTAAGDRTTGTAPHSARP</sequence>
<comment type="similarity">
    <text evidence="1">Belongs to the AB hydrolase superfamily.</text>
</comment>
<feature type="domain" description="PET hydrolase/cutinase-like" evidence="5">
    <location>
        <begin position="61"/>
        <end position="317"/>
    </location>
</feature>
<keyword evidence="2 6" id="KW-0378">Hydrolase</keyword>
<dbReference type="EMBL" id="CP108164">
    <property type="protein sequence ID" value="WTQ84008.1"/>
    <property type="molecule type" value="Genomic_DNA"/>
</dbReference>
<feature type="chain" id="PRO_5046606303" evidence="4">
    <location>
        <begin position="41"/>
        <end position="339"/>
    </location>
</feature>
<proteinExistence type="inferred from homology"/>
<dbReference type="PANTHER" id="PTHR22946">
    <property type="entry name" value="DIENELACTONE HYDROLASE DOMAIN-CONTAINING PROTEIN-RELATED"/>
    <property type="match status" value="1"/>
</dbReference>
<gene>
    <name evidence="6" type="ORF">OG350_28540</name>
</gene>
<keyword evidence="4" id="KW-0732">Signal</keyword>
<dbReference type="InterPro" id="IPR029058">
    <property type="entry name" value="AB_hydrolase_fold"/>
</dbReference>
<evidence type="ECO:0000256" key="2">
    <source>
        <dbReference type="ARBA" id="ARBA00022801"/>
    </source>
</evidence>
<feature type="signal peptide" evidence="4">
    <location>
        <begin position="1"/>
        <end position="40"/>
    </location>
</feature>
<evidence type="ECO:0000256" key="4">
    <source>
        <dbReference type="SAM" id="SignalP"/>
    </source>
</evidence>
<evidence type="ECO:0000256" key="1">
    <source>
        <dbReference type="ARBA" id="ARBA00008645"/>
    </source>
</evidence>
<dbReference type="Pfam" id="PF12740">
    <property type="entry name" value="PETase"/>
    <property type="match status" value="1"/>
</dbReference>
<evidence type="ECO:0000313" key="6">
    <source>
        <dbReference type="EMBL" id="WTQ84008.1"/>
    </source>
</evidence>
<dbReference type="Proteomes" id="UP001622557">
    <property type="component" value="Chromosome"/>
</dbReference>
<keyword evidence="7" id="KW-1185">Reference proteome</keyword>
<dbReference type="GO" id="GO:0016787">
    <property type="term" value="F:hydrolase activity"/>
    <property type="evidence" value="ECO:0007669"/>
    <property type="project" value="UniProtKB-KW"/>
</dbReference>
<accession>A0ABZ1KVD0</accession>
<dbReference type="InterPro" id="IPR050261">
    <property type="entry name" value="FrsA_esterase"/>
</dbReference>